<dbReference type="AlphaFoldDB" id="A0AAV3PW11"/>
<keyword evidence="12" id="KW-1185">Reference proteome</keyword>
<dbReference type="InterPro" id="IPR027640">
    <property type="entry name" value="Kinesin-like_fam"/>
</dbReference>
<evidence type="ECO:0000256" key="3">
    <source>
        <dbReference type="ARBA" id="ARBA00022741"/>
    </source>
</evidence>
<dbReference type="InterPro" id="IPR036961">
    <property type="entry name" value="Kinesin_motor_dom_sf"/>
</dbReference>
<evidence type="ECO:0000256" key="5">
    <source>
        <dbReference type="ARBA" id="ARBA00023054"/>
    </source>
</evidence>
<feature type="compositionally biased region" description="Basic and acidic residues" evidence="9">
    <location>
        <begin position="480"/>
        <end position="512"/>
    </location>
</feature>
<protein>
    <submittedName>
        <fullName evidence="11">Microtubule binding motor protein</fullName>
    </submittedName>
</protein>
<dbReference type="InterPro" id="IPR027417">
    <property type="entry name" value="P-loop_NTPase"/>
</dbReference>
<feature type="binding site" evidence="7">
    <location>
        <begin position="177"/>
        <end position="184"/>
    </location>
    <ligand>
        <name>ATP</name>
        <dbReference type="ChEBI" id="CHEBI:30616"/>
    </ligand>
</feature>
<dbReference type="PROSITE" id="PS50067">
    <property type="entry name" value="KINESIN_MOTOR_2"/>
    <property type="match status" value="1"/>
</dbReference>
<organism evidence="11 12">
    <name type="scientific">Lithospermum erythrorhizon</name>
    <name type="common">Purple gromwell</name>
    <name type="synonym">Lithospermum officinale var. erythrorhizon</name>
    <dbReference type="NCBI Taxonomy" id="34254"/>
    <lineage>
        <taxon>Eukaryota</taxon>
        <taxon>Viridiplantae</taxon>
        <taxon>Streptophyta</taxon>
        <taxon>Embryophyta</taxon>
        <taxon>Tracheophyta</taxon>
        <taxon>Spermatophyta</taxon>
        <taxon>Magnoliopsida</taxon>
        <taxon>eudicotyledons</taxon>
        <taxon>Gunneridae</taxon>
        <taxon>Pentapetalae</taxon>
        <taxon>asterids</taxon>
        <taxon>lamiids</taxon>
        <taxon>Boraginales</taxon>
        <taxon>Boraginaceae</taxon>
        <taxon>Boraginoideae</taxon>
        <taxon>Lithospermeae</taxon>
        <taxon>Lithospermum</taxon>
    </lineage>
</organism>
<feature type="domain" description="Kinesin motor" evidence="10">
    <location>
        <begin position="99"/>
        <end position="423"/>
    </location>
</feature>
<evidence type="ECO:0000313" key="12">
    <source>
        <dbReference type="Proteomes" id="UP001454036"/>
    </source>
</evidence>
<dbReference type="GO" id="GO:0007018">
    <property type="term" value="P:microtubule-based movement"/>
    <property type="evidence" value="ECO:0007669"/>
    <property type="project" value="InterPro"/>
</dbReference>
<keyword evidence="3 7" id="KW-0547">Nucleotide-binding</keyword>
<evidence type="ECO:0000256" key="1">
    <source>
        <dbReference type="ARBA" id="ARBA00010899"/>
    </source>
</evidence>
<dbReference type="FunFam" id="3.40.850.10:FF:000074">
    <property type="entry name" value="p-loop containing nucleoside triphosphate hydrolase superfamily protein"/>
    <property type="match status" value="1"/>
</dbReference>
<dbReference type="GO" id="GO:0008017">
    <property type="term" value="F:microtubule binding"/>
    <property type="evidence" value="ECO:0007669"/>
    <property type="project" value="InterPro"/>
</dbReference>
<evidence type="ECO:0000256" key="9">
    <source>
        <dbReference type="SAM" id="MobiDB-lite"/>
    </source>
</evidence>
<comment type="caution">
    <text evidence="11">The sequence shown here is derived from an EMBL/GenBank/DDBJ whole genome shotgun (WGS) entry which is preliminary data.</text>
</comment>
<evidence type="ECO:0000256" key="8">
    <source>
        <dbReference type="SAM" id="Coils"/>
    </source>
</evidence>
<evidence type="ECO:0000313" key="11">
    <source>
        <dbReference type="EMBL" id="GAA0155248.1"/>
    </source>
</evidence>
<feature type="coiled-coil region" evidence="8">
    <location>
        <begin position="427"/>
        <end position="468"/>
    </location>
</feature>
<reference evidence="11 12" key="1">
    <citation type="submission" date="2024-01" db="EMBL/GenBank/DDBJ databases">
        <title>The complete chloroplast genome sequence of Lithospermum erythrorhizon: insights into the phylogenetic relationship among Boraginaceae species and the maternal lineages of purple gromwells.</title>
        <authorList>
            <person name="Okada T."/>
            <person name="Watanabe K."/>
        </authorList>
    </citation>
    <scope>NUCLEOTIDE SEQUENCE [LARGE SCALE GENOMIC DNA]</scope>
</reference>
<dbReference type="PANTHER" id="PTHR47972">
    <property type="entry name" value="KINESIN-LIKE PROTEIN KLP-3"/>
    <property type="match status" value="1"/>
</dbReference>
<evidence type="ECO:0000256" key="2">
    <source>
        <dbReference type="ARBA" id="ARBA00022701"/>
    </source>
</evidence>
<keyword evidence="6 7" id="KW-0505">Motor protein</keyword>
<proteinExistence type="inferred from homology"/>
<dbReference type="GO" id="GO:0003777">
    <property type="term" value="F:microtubule motor activity"/>
    <property type="evidence" value="ECO:0007669"/>
    <property type="project" value="InterPro"/>
</dbReference>
<sequence>MFTSKEEEQISLSVAYGDESINGSPQLGSSLEMVDLQQQNSAFLANLTDVNDVQVHEKDQLEQKIMNLEEEIANLRLKERSLDEKRRAALNKTLDIKGCIRVFCRVRPFLSTDKRRIRQPISVESDKIVLKSGGSRKEFAFDKVFHQEASQEQVFIEVEPVLRSALDGHNACILSYGQTGTGKTFTMEGTTDSPGIIPHALEELFQKTSSSSSTSYTFSISMLEVYLGSLKDLLAARPSSKTYSVSRCNLNIQTDSKGSVDIEGLTEVPVSNFVKANWWYNKGRRIRSTSWTNVNEISSRSHCLTRIIIYRQENASESKALVSKLWMVDLGGSERLFKTGATGQTMDEGRAINLSLSALGDVIAALRRKRGHVPYRNSKLTQILRDSLGGGSKVMMLVHVSPYEEDVGETTCSFTFAKRARAVECHRELSDEMKKQKEKTIAALEEEMKRAEEECQELRTQIQKAELLLFENKKLLMRNDPLHGDEEKSLSGPEQDPREEALETPKMSDSKTKRNGGNVLPRFMNPTVASNLRRSAAEKANDRKVKSVKSWNRSSIQVPGSQSVSYSDPRFKALLKNSKKNIKSRDPNIPLIEDPKSAGLDSKPSKAKIVTSSDPLVRVAYGHHRRRMSDLI</sequence>
<evidence type="ECO:0000256" key="4">
    <source>
        <dbReference type="ARBA" id="ARBA00022840"/>
    </source>
</evidence>
<dbReference type="InterPro" id="IPR001752">
    <property type="entry name" value="Kinesin_motor_dom"/>
</dbReference>
<dbReference type="EMBL" id="BAABME010002578">
    <property type="protein sequence ID" value="GAA0155248.1"/>
    <property type="molecule type" value="Genomic_DNA"/>
</dbReference>
<feature type="region of interest" description="Disordered" evidence="9">
    <location>
        <begin position="479"/>
        <end position="527"/>
    </location>
</feature>
<evidence type="ECO:0000259" key="10">
    <source>
        <dbReference type="PROSITE" id="PS50067"/>
    </source>
</evidence>
<feature type="coiled-coil region" evidence="8">
    <location>
        <begin position="44"/>
        <end position="88"/>
    </location>
</feature>
<keyword evidence="4 7" id="KW-0067">ATP-binding</keyword>
<keyword evidence="5 8" id="KW-0175">Coiled coil</keyword>
<dbReference type="PANTHER" id="PTHR47972:SF9">
    <property type="entry name" value="KINESIN-LIKE PROTEIN KIN-14U"/>
    <property type="match status" value="1"/>
</dbReference>
<dbReference type="GO" id="GO:0005524">
    <property type="term" value="F:ATP binding"/>
    <property type="evidence" value="ECO:0007669"/>
    <property type="project" value="UniProtKB-UniRule"/>
</dbReference>
<keyword evidence="2" id="KW-0493">Microtubule</keyword>
<name>A0AAV3PW11_LITER</name>
<dbReference type="SUPFAM" id="SSF52540">
    <property type="entry name" value="P-loop containing nucleoside triphosphate hydrolases"/>
    <property type="match status" value="1"/>
</dbReference>
<evidence type="ECO:0000256" key="6">
    <source>
        <dbReference type="ARBA" id="ARBA00023175"/>
    </source>
</evidence>
<dbReference type="GO" id="GO:0005874">
    <property type="term" value="C:microtubule"/>
    <property type="evidence" value="ECO:0007669"/>
    <property type="project" value="UniProtKB-KW"/>
</dbReference>
<dbReference type="Proteomes" id="UP001454036">
    <property type="component" value="Unassembled WGS sequence"/>
</dbReference>
<evidence type="ECO:0000256" key="7">
    <source>
        <dbReference type="PROSITE-ProRule" id="PRU00283"/>
    </source>
</evidence>
<gene>
    <name evidence="11" type="ORF">LIER_13017</name>
</gene>
<feature type="region of interest" description="Disordered" evidence="9">
    <location>
        <begin position="582"/>
        <end position="607"/>
    </location>
</feature>
<dbReference type="SMART" id="SM00129">
    <property type="entry name" value="KISc"/>
    <property type="match status" value="1"/>
</dbReference>
<dbReference type="Gene3D" id="3.40.850.10">
    <property type="entry name" value="Kinesin motor domain"/>
    <property type="match status" value="1"/>
</dbReference>
<accession>A0AAV3PW11</accession>
<comment type="similarity">
    <text evidence="1">Belongs to the TRAFAC class myosin-kinesin ATPase superfamily. Kinesin family. KIN-14 subfamily.</text>
</comment>
<dbReference type="PRINTS" id="PR00380">
    <property type="entry name" value="KINESINHEAVY"/>
</dbReference>
<dbReference type="Pfam" id="PF00225">
    <property type="entry name" value="Kinesin"/>
    <property type="match status" value="1"/>
</dbReference>